<organism evidence="1 2">
    <name type="scientific">Hypsibius exemplaris</name>
    <name type="common">Freshwater tardigrade</name>
    <dbReference type="NCBI Taxonomy" id="2072580"/>
    <lineage>
        <taxon>Eukaryota</taxon>
        <taxon>Metazoa</taxon>
        <taxon>Ecdysozoa</taxon>
        <taxon>Tardigrada</taxon>
        <taxon>Eutardigrada</taxon>
        <taxon>Parachela</taxon>
        <taxon>Hypsibioidea</taxon>
        <taxon>Hypsibiidae</taxon>
        <taxon>Hypsibius</taxon>
    </lineage>
</organism>
<comment type="caution">
    <text evidence="1">The sequence shown here is derived from an EMBL/GenBank/DDBJ whole genome shotgun (WGS) entry which is preliminary data.</text>
</comment>
<proteinExistence type="predicted"/>
<evidence type="ECO:0000313" key="1">
    <source>
        <dbReference type="EMBL" id="OQV19537.1"/>
    </source>
</evidence>
<keyword evidence="2" id="KW-1185">Reference proteome</keyword>
<accession>A0A1W0WWI0</accession>
<reference evidence="2" key="1">
    <citation type="submission" date="2017-01" db="EMBL/GenBank/DDBJ databases">
        <title>Comparative genomics of anhydrobiosis in the tardigrade Hypsibius dujardini.</title>
        <authorList>
            <person name="Yoshida Y."/>
            <person name="Koutsovoulos G."/>
            <person name="Laetsch D."/>
            <person name="Stevens L."/>
            <person name="Kumar S."/>
            <person name="Horikawa D."/>
            <person name="Ishino K."/>
            <person name="Komine S."/>
            <person name="Tomita M."/>
            <person name="Blaxter M."/>
            <person name="Arakawa K."/>
        </authorList>
    </citation>
    <scope>NUCLEOTIDE SEQUENCE [LARGE SCALE GENOMIC DNA]</scope>
    <source>
        <strain evidence="2">Z151</strain>
    </source>
</reference>
<dbReference type="EMBL" id="MTYJ01000038">
    <property type="protein sequence ID" value="OQV19537.1"/>
    <property type="molecule type" value="Genomic_DNA"/>
</dbReference>
<name>A0A1W0WWI0_HYPEX</name>
<dbReference type="AlphaFoldDB" id="A0A1W0WWI0"/>
<sequence>MTTDIFTGVGAVLEFILYADELHTDRLPFGTEGQYQDLKQDGVWVSKLHNPASIIEFWMKFNTISYPPSEF</sequence>
<protein>
    <submittedName>
        <fullName evidence="1">Uncharacterized protein</fullName>
    </submittedName>
</protein>
<gene>
    <name evidence="1" type="ORF">BV898_06524</name>
</gene>
<evidence type="ECO:0000313" key="2">
    <source>
        <dbReference type="Proteomes" id="UP000192578"/>
    </source>
</evidence>
<dbReference type="Proteomes" id="UP000192578">
    <property type="component" value="Unassembled WGS sequence"/>
</dbReference>